<organism evidence="2">
    <name type="scientific">hydrothermal vent metagenome</name>
    <dbReference type="NCBI Taxonomy" id="652676"/>
    <lineage>
        <taxon>unclassified sequences</taxon>
        <taxon>metagenomes</taxon>
        <taxon>ecological metagenomes</taxon>
    </lineage>
</organism>
<feature type="transmembrane region" description="Helical" evidence="1">
    <location>
        <begin position="14"/>
        <end position="31"/>
    </location>
</feature>
<feature type="transmembrane region" description="Helical" evidence="1">
    <location>
        <begin position="938"/>
        <end position="959"/>
    </location>
</feature>
<dbReference type="AlphaFoldDB" id="A0A1W1C7T9"/>
<dbReference type="PANTHER" id="PTHR32063">
    <property type="match status" value="1"/>
</dbReference>
<dbReference type="GO" id="GO:0005886">
    <property type="term" value="C:plasma membrane"/>
    <property type="evidence" value="ECO:0007669"/>
    <property type="project" value="TreeGrafter"/>
</dbReference>
<dbReference type="Gene3D" id="1.20.1640.10">
    <property type="entry name" value="Multidrug efflux transporter AcrB transmembrane domain"/>
    <property type="match status" value="2"/>
</dbReference>
<dbReference type="SUPFAM" id="SSF82693">
    <property type="entry name" value="Multidrug efflux transporter AcrB pore domain, PN1, PN2, PC1 and PC2 subdomains"/>
    <property type="match status" value="2"/>
</dbReference>
<dbReference type="PRINTS" id="PR00702">
    <property type="entry name" value="ACRIFLAVINRP"/>
</dbReference>
<dbReference type="SUPFAM" id="SSF82714">
    <property type="entry name" value="Multidrug efflux transporter AcrB TolC docking domain, DN and DC subdomains"/>
    <property type="match status" value="1"/>
</dbReference>
<feature type="transmembrane region" description="Helical" evidence="1">
    <location>
        <begin position="906"/>
        <end position="926"/>
    </location>
</feature>
<dbReference type="InterPro" id="IPR027463">
    <property type="entry name" value="AcrB_DN_DC_subdom"/>
</dbReference>
<gene>
    <name evidence="2" type="ORF">MNB_SV-9-1204</name>
</gene>
<feature type="transmembrane region" description="Helical" evidence="1">
    <location>
        <begin position="384"/>
        <end position="406"/>
    </location>
</feature>
<protein>
    <submittedName>
        <fullName evidence="2">RND multidrug efflux transporter Acriflavin resistance protein</fullName>
    </submittedName>
</protein>
<dbReference type="Gene3D" id="3.30.2090.10">
    <property type="entry name" value="Multidrug efflux transporter AcrB TolC docking domain, DN and DC subdomains"/>
    <property type="match status" value="2"/>
</dbReference>
<feature type="transmembrane region" description="Helical" evidence="1">
    <location>
        <begin position="1009"/>
        <end position="1033"/>
    </location>
</feature>
<reference evidence="2" key="1">
    <citation type="submission" date="2016-10" db="EMBL/GenBank/DDBJ databases">
        <authorList>
            <person name="de Groot N.N."/>
        </authorList>
    </citation>
    <scope>NUCLEOTIDE SEQUENCE</scope>
</reference>
<dbReference type="InterPro" id="IPR001036">
    <property type="entry name" value="Acrflvin-R"/>
</dbReference>
<keyword evidence="1" id="KW-0812">Transmembrane</keyword>
<dbReference type="SUPFAM" id="SSF82866">
    <property type="entry name" value="Multidrug efflux transporter AcrB transmembrane domain"/>
    <property type="match status" value="2"/>
</dbReference>
<feature type="transmembrane region" description="Helical" evidence="1">
    <location>
        <begin position="521"/>
        <end position="539"/>
    </location>
</feature>
<feature type="transmembrane region" description="Helical" evidence="1">
    <location>
        <begin position="457"/>
        <end position="477"/>
    </location>
</feature>
<dbReference type="Gene3D" id="3.30.70.1320">
    <property type="entry name" value="Multidrug efflux transporter AcrB pore domain like"/>
    <property type="match status" value="1"/>
</dbReference>
<dbReference type="PANTHER" id="PTHR32063:SF33">
    <property type="entry name" value="RND SUPERFAMILY EFFLUX PUMP PERMEASE COMPONENT"/>
    <property type="match status" value="1"/>
</dbReference>
<sequence>MIKSFVSFSVDKPIINHIILIFILLLSIFSYQNIPKEIFPPSSLDQITITGGYAGASADTLDKMVVKSIEDDIKSISEIESIDTTIQNGSFFIQADIKLNSDKQLVLSDVKDVISNIRRDIPSDMNEPIAKISEHDYPLLLLAISGDKPTKELLDIATKLKSKLSEFKNLSNIAIRGDSDDEILIKIDEKKLEAYNISMTSMLQAITSISSIFPIGAIEERGNHLYISTINGAKSEESLESIILTVNNQRVRLKDVASVSYGLSQAKEISHFNGKKNISINLNKTKEGNAIALSREVKDMLKEFAKEYPDISFDTYTDTSIWIKNRLNLVSSNILFGLILVFIALFLSVNFRIALIVAIGIPTSFMITIIGADTLGYSLNMLTLLGALIALGMLVDEAIVVAENIYRHLEMGKGVREASIDGAVEMFPAVLTATLTTVFAFLPLLIMSGEMGMFMKVLPVMISILLISSLFEAFYFMPLHAKEFFSMGKFDKSHERSPIWDKIISSYENILLVLLKTKKTSLFLLVTIILLATAGIFSITKFQLFPEFDTTQIYVNGKVDINSKLEDTEKLITEIEKDLLSSLEDSELASVTSIIGMKFNPDQSFETGQHLFQIFINLHEKAPENLFDTYINPVFSLEYDGSDMMRKHKAQELVKIIQKKIIDKYINKKLPNNSLMFQELNAFVQQTGIVGHDIEIGLVSSDIKNVKKSINELESELRKIDGVEDIGDNAKEGIRELKLKVNNYGQQLGFTERSISSQLRGSLLKAEYSKAFNNTGLVRIRVESIHKDKDMKIEETLVEIPNSKKLVKLSEICDFIYSRSFVKIFKEDGDRIRSVFARVDSKKVLSTEVMEKVRPILEDIEKSGVKVVIKGEEKENKQMQKEMSEAGVIALFLIFISLVWMFNSLILPLIIISTIPLSIVGALAGAKILGLNLTMPGVMGIIGLAGVVVNDGLIMLDFIKNSKNYDEVIDKAGHRLRPIMLTSITTILGLSTLMFFASGQALIIQPMAVSLGFGVAWATVLNLYYVPLMYTVIYKTPPKK</sequence>
<evidence type="ECO:0000313" key="2">
    <source>
        <dbReference type="EMBL" id="SFV61928.1"/>
    </source>
</evidence>
<dbReference type="EMBL" id="FPHG01000049">
    <property type="protein sequence ID" value="SFV61928.1"/>
    <property type="molecule type" value="Genomic_DNA"/>
</dbReference>
<dbReference type="Gene3D" id="3.30.70.1440">
    <property type="entry name" value="Multidrug efflux transporter AcrB pore domain"/>
    <property type="match status" value="1"/>
</dbReference>
<dbReference type="Gene3D" id="3.30.70.1430">
    <property type="entry name" value="Multidrug efflux transporter AcrB pore domain"/>
    <property type="match status" value="2"/>
</dbReference>
<feature type="transmembrane region" description="Helical" evidence="1">
    <location>
        <begin position="979"/>
        <end position="997"/>
    </location>
</feature>
<accession>A0A1W1C7T9</accession>
<feature type="transmembrane region" description="Helical" evidence="1">
    <location>
        <begin position="327"/>
        <end position="347"/>
    </location>
</feature>
<name>A0A1W1C7T9_9ZZZZ</name>
<feature type="transmembrane region" description="Helical" evidence="1">
    <location>
        <begin position="426"/>
        <end position="445"/>
    </location>
</feature>
<dbReference type="Pfam" id="PF00873">
    <property type="entry name" value="ACR_tran"/>
    <property type="match status" value="1"/>
</dbReference>
<dbReference type="GO" id="GO:0042910">
    <property type="term" value="F:xenobiotic transmembrane transporter activity"/>
    <property type="evidence" value="ECO:0007669"/>
    <property type="project" value="TreeGrafter"/>
</dbReference>
<keyword evidence="1" id="KW-0472">Membrane</keyword>
<proteinExistence type="predicted"/>
<evidence type="ECO:0000256" key="1">
    <source>
        <dbReference type="SAM" id="Phobius"/>
    </source>
</evidence>
<feature type="transmembrane region" description="Helical" evidence="1">
    <location>
        <begin position="353"/>
        <end position="372"/>
    </location>
</feature>
<keyword evidence="1" id="KW-1133">Transmembrane helix</keyword>